<evidence type="ECO:0000313" key="2">
    <source>
        <dbReference type="EMBL" id="JAC59499.1"/>
    </source>
</evidence>
<dbReference type="EMBL" id="GBEZ01027866">
    <property type="protein sequence ID" value="JAC59499.1"/>
    <property type="molecule type" value="Transcribed_RNA"/>
</dbReference>
<dbReference type="PANTHER" id="PTHR14296">
    <property type="entry name" value="REMODELING AND SPACING FACTOR 1"/>
    <property type="match status" value="1"/>
</dbReference>
<accession>A0A061QM56</accession>
<reference evidence="2" key="1">
    <citation type="submission" date="2014-05" db="EMBL/GenBank/DDBJ databases">
        <title>The transcriptome of the halophilic microalga Tetraselmis sp. GSL018 isolated from the Great Salt Lake, Utah.</title>
        <authorList>
            <person name="Jinkerson R.E."/>
            <person name="D'Adamo S."/>
            <person name="Posewitz M.C."/>
        </authorList>
    </citation>
    <scope>NUCLEOTIDE SEQUENCE</scope>
    <source>
        <strain evidence="2">GSL018</strain>
    </source>
</reference>
<dbReference type="GO" id="GO:0006355">
    <property type="term" value="P:regulation of DNA-templated transcription"/>
    <property type="evidence" value="ECO:0007669"/>
    <property type="project" value="InterPro"/>
</dbReference>
<dbReference type="PANTHER" id="PTHR14296:SF3">
    <property type="entry name" value="DIKAR, ISOFORM F"/>
    <property type="match status" value="1"/>
</dbReference>
<evidence type="ECO:0000256" key="1">
    <source>
        <dbReference type="SAM" id="MobiDB-lite"/>
    </source>
</evidence>
<feature type="region of interest" description="Disordered" evidence="1">
    <location>
        <begin position="202"/>
        <end position="264"/>
    </location>
</feature>
<sequence>MPTAKRAIVLKALCDIRLNCGDIMQRIEEAVNVTKMNPKKREALLKGQGRKGAALVEVLDDFRRQPLGTDSSGRVYWWLDFWETTGSRLYRHTPGTRRKKALDASPGSWEFLGSTPDDLQNVSQELVRSRKKPDRQLVSAIDTVVVEMSERIEAEERRRRARARLRLDVGVILDNGESRSRRARRDVKYTFDDFDEMIGAALREGRRSRNQSQPGRERREASPIKYDIGSRGPPPVSGERTATMPASRRAQRRQVTIPTGAGKPWARVPASVAAAASQSSPLSQKSMVRARAAAWAAMAERRPTPIQFRTQPQAAAGIAAPLCHLQRRHL</sequence>
<name>A0A061QM56_9CHLO</name>
<dbReference type="InterPro" id="IPR028938">
    <property type="entry name" value="Rsf1-like"/>
</dbReference>
<proteinExistence type="predicted"/>
<organism evidence="2">
    <name type="scientific">Tetraselmis sp. GSL018</name>
    <dbReference type="NCBI Taxonomy" id="582737"/>
    <lineage>
        <taxon>Eukaryota</taxon>
        <taxon>Viridiplantae</taxon>
        <taxon>Chlorophyta</taxon>
        <taxon>core chlorophytes</taxon>
        <taxon>Chlorodendrophyceae</taxon>
        <taxon>Chlorodendrales</taxon>
        <taxon>Chlorodendraceae</taxon>
        <taxon>Tetraselmis</taxon>
    </lineage>
</organism>
<dbReference type="GO" id="GO:0031213">
    <property type="term" value="C:RSF complex"/>
    <property type="evidence" value="ECO:0007669"/>
    <property type="project" value="InterPro"/>
</dbReference>
<dbReference type="AlphaFoldDB" id="A0A061QM56"/>
<gene>
    <name evidence="2" type="ORF">TSPGSL018_31266</name>
</gene>
<protein>
    <submittedName>
        <fullName evidence="2">Ddt domain-containing protein</fullName>
    </submittedName>
</protein>